<feature type="compositionally biased region" description="Basic and acidic residues" evidence="1">
    <location>
        <begin position="99"/>
        <end position="111"/>
    </location>
</feature>
<gene>
    <name evidence="2" type="primary">CHD1</name>
    <name evidence="2" type="ORF">PNK_1928</name>
</gene>
<dbReference type="PATRIC" id="fig|389348.3.peg.2167"/>
<evidence type="ECO:0000313" key="2">
    <source>
        <dbReference type="EMBL" id="CUI17533.1"/>
    </source>
</evidence>
<name>A0A0U5JEI4_9BACT</name>
<dbReference type="AlphaFoldDB" id="A0A0U5JEI4"/>
<protein>
    <submittedName>
        <fullName evidence="2">Uncharacterized protein</fullName>
    </submittedName>
</protein>
<dbReference type="InParanoid" id="A0A0U5JEI4"/>
<sequence length="132" mass="15001">MLQLKTWIVGSVAVVSLSSLWGLQAVEAVVEPVPQVIEKPVVIQPVPVEEGVVREVPYGTSGSFEEGVIHHGDWHDGHHWDHHDGGHWDRHHDWDHHDGDRHHGDRHDHHHSDHHGHHDHHGHGHHGDGHHK</sequence>
<organism evidence="2 3">
    <name type="scientific">Candidatus Protochlamydia naegleriophila</name>
    <dbReference type="NCBI Taxonomy" id="389348"/>
    <lineage>
        <taxon>Bacteria</taxon>
        <taxon>Pseudomonadati</taxon>
        <taxon>Chlamydiota</taxon>
        <taxon>Chlamydiia</taxon>
        <taxon>Parachlamydiales</taxon>
        <taxon>Parachlamydiaceae</taxon>
        <taxon>Candidatus Protochlamydia</taxon>
    </lineage>
</organism>
<proteinExistence type="predicted"/>
<dbReference type="EMBL" id="LN879502">
    <property type="protein sequence ID" value="CUI17533.1"/>
    <property type="molecule type" value="Genomic_DNA"/>
</dbReference>
<reference evidence="3" key="1">
    <citation type="submission" date="2015-09" db="EMBL/GenBank/DDBJ databases">
        <authorList>
            <person name="Bertelli C."/>
        </authorList>
    </citation>
    <scope>NUCLEOTIDE SEQUENCE [LARGE SCALE GENOMIC DNA]</scope>
    <source>
        <strain evidence="3">KNic</strain>
    </source>
</reference>
<evidence type="ECO:0000313" key="3">
    <source>
        <dbReference type="Proteomes" id="UP000069902"/>
    </source>
</evidence>
<feature type="region of interest" description="Disordered" evidence="1">
    <location>
        <begin position="99"/>
        <end position="132"/>
    </location>
</feature>
<evidence type="ECO:0000256" key="1">
    <source>
        <dbReference type="SAM" id="MobiDB-lite"/>
    </source>
</evidence>
<feature type="compositionally biased region" description="Basic residues" evidence="1">
    <location>
        <begin position="112"/>
        <end position="132"/>
    </location>
</feature>
<dbReference type="KEGG" id="pnl:PNK_1928"/>
<dbReference type="RefSeq" id="WP_059061737.1">
    <property type="nucleotide sequence ID" value="NZ_LN879502.1"/>
</dbReference>
<accession>A0A0U5JEI4</accession>
<dbReference type="Proteomes" id="UP000069902">
    <property type="component" value="Chromosome cPNK"/>
</dbReference>
<keyword evidence="3" id="KW-1185">Reference proteome</keyword>